<dbReference type="SMART" id="SM00360">
    <property type="entry name" value="RRM"/>
    <property type="match status" value="3"/>
</dbReference>
<dbReference type="PANTHER" id="PTHR21245">
    <property type="entry name" value="HETEROGENEOUS NUCLEAR RIBONUCLEOPROTEIN"/>
    <property type="match status" value="1"/>
</dbReference>
<name>A0A420IW07_9PEZI</name>
<feature type="transmembrane region" description="Helical" evidence="4">
    <location>
        <begin position="80"/>
        <end position="99"/>
    </location>
</feature>
<feature type="compositionally biased region" description="Low complexity" evidence="3">
    <location>
        <begin position="45"/>
        <end position="60"/>
    </location>
</feature>
<dbReference type="Pfam" id="PF00076">
    <property type="entry name" value="RRM_1"/>
    <property type="match status" value="2"/>
</dbReference>
<sequence>MESSDWRNKRDSPTSAMHLPNQKRTSFRLGTYGHRHMDGPRSHGKFSGKSDGGDSKVNGNDNGGGGSYDSLRKPINDAKVCLPVLVQLTIIAVFIAITTTEQAIEEGRRLYVGNMPYEATIKDVEKLFEDLTHGIEAINMSVDPMTGRNPSYCFIDFKSRDLASQAMAVYNGREFMRRPLKVKPGIKSGTGTGKYDIRPTQQQRDLPAAAERWTRLQSPEDQQDATNEGRRIYIGNLPRLQNYTVVNKRIRNLLKNFTVITVSKLISPVDAVGETSCYCFVDLATYAEADQAIRDLNGVSKFESCPKPLKVSRATGTSKKLGERRRVFFGGLPSFPDQLALEVAVRGFFEGFEVISISKLFFPRENTSRSRQRKNDCFCFVEIETEEETDQAIVQLDWKDMWGGKVRVKPSTSIKSIERNSRGWDSCDFL</sequence>
<dbReference type="EMBL" id="MCBR01005317">
    <property type="protein sequence ID" value="RKF78724.1"/>
    <property type="molecule type" value="Genomic_DNA"/>
</dbReference>
<dbReference type="InterPro" id="IPR035979">
    <property type="entry name" value="RBD_domain_sf"/>
</dbReference>
<accession>A0A420IW07</accession>
<dbReference type="PROSITE" id="PS50102">
    <property type="entry name" value="RRM"/>
    <property type="match status" value="3"/>
</dbReference>
<dbReference type="GO" id="GO:0003723">
    <property type="term" value="F:RNA binding"/>
    <property type="evidence" value="ECO:0007669"/>
    <property type="project" value="UniProtKB-UniRule"/>
</dbReference>
<dbReference type="Proteomes" id="UP000285405">
    <property type="component" value="Unassembled WGS sequence"/>
</dbReference>
<dbReference type="SUPFAM" id="SSF54928">
    <property type="entry name" value="RNA-binding domain, RBD"/>
    <property type="match status" value="2"/>
</dbReference>
<comment type="caution">
    <text evidence="6">The sequence shown here is derived from an EMBL/GenBank/DDBJ whole genome shotgun (WGS) entry which is preliminary data.</text>
</comment>
<keyword evidence="4" id="KW-0472">Membrane</keyword>
<organism evidence="6 7">
    <name type="scientific">Golovinomyces cichoracearum</name>
    <dbReference type="NCBI Taxonomy" id="62708"/>
    <lineage>
        <taxon>Eukaryota</taxon>
        <taxon>Fungi</taxon>
        <taxon>Dikarya</taxon>
        <taxon>Ascomycota</taxon>
        <taxon>Pezizomycotina</taxon>
        <taxon>Leotiomycetes</taxon>
        <taxon>Erysiphales</taxon>
        <taxon>Erysiphaceae</taxon>
        <taxon>Golovinomyces</taxon>
    </lineage>
</organism>
<keyword evidence="4" id="KW-0812">Transmembrane</keyword>
<feature type="domain" description="RRM" evidence="5">
    <location>
        <begin position="325"/>
        <end position="413"/>
    </location>
</feature>
<proteinExistence type="predicted"/>
<dbReference type="Gene3D" id="3.30.70.330">
    <property type="match status" value="3"/>
</dbReference>
<feature type="domain" description="RRM" evidence="5">
    <location>
        <begin position="230"/>
        <end position="316"/>
    </location>
</feature>
<feature type="region of interest" description="Disordered" evidence="3">
    <location>
        <begin position="1"/>
        <end position="65"/>
    </location>
</feature>
<gene>
    <name evidence="6" type="ORF">GcC1_053026</name>
</gene>
<keyword evidence="1 2" id="KW-0694">RNA-binding</keyword>
<protein>
    <submittedName>
        <fullName evidence="6">Putative rna recognition motif containing protein</fullName>
    </submittedName>
</protein>
<reference evidence="6 7" key="1">
    <citation type="journal article" date="2018" name="BMC Genomics">
        <title>Comparative genome analyses reveal sequence features reflecting distinct modes of host-adaptation between dicot and monocot powdery mildew.</title>
        <authorList>
            <person name="Wu Y."/>
            <person name="Ma X."/>
            <person name="Pan Z."/>
            <person name="Kale S.D."/>
            <person name="Song Y."/>
            <person name="King H."/>
            <person name="Zhang Q."/>
            <person name="Presley C."/>
            <person name="Deng X."/>
            <person name="Wei C.I."/>
            <person name="Xiao S."/>
        </authorList>
    </citation>
    <scope>NUCLEOTIDE SEQUENCE [LARGE SCALE GENOMIC DNA]</scope>
    <source>
        <strain evidence="6">UCSC1</strain>
    </source>
</reference>
<evidence type="ECO:0000313" key="6">
    <source>
        <dbReference type="EMBL" id="RKF78724.1"/>
    </source>
</evidence>
<feature type="compositionally biased region" description="Basic and acidic residues" evidence="3">
    <location>
        <begin position="1"/>
        <end position="12"/>
    </location>
</feature>
<evidence type="ECO:0000256" key="3">
    <source>
        <dbReference type="SAM" id="MobiDB-lite"/>
    </source>
</evidence>
<keyword evidence="4" id="KW-1133">Transmembrane helix</keyword>
<feature type="domain" description="RRM" evidence="5">
    <location>
        <begin position="108"/>
        <end position="187"/>
    </location>
</feature>
<dbReference type="CDD" id="cd00590">
    <property type="entry name" value="RRM_SF"/>
    <property type="match status" value="3"/>
</dbReference>
<dbReference type="OrthoDB" id="272703at2759"/>
<dbReference type="InterPro" id="IPR000504">
    <property type="entry name" value="RRM_dom"/>
</dbReference>
<evidence type="ECO:0000256" key="2">
    <source>
        <dbReference type="PROSITE-ProRule" id="PRU00176"/>
    </source>
</evidence>
<dbReference type="InterPro" id="IPR012677">
    <property type="entry name" value="Nucleotide-bd_a/b_plait_sf"/>
</dbReference>
<evidence type="ECO:0000259" key="5">
    <source>
        <dbReference type="PROSITE" id="PS50102"/>
    </source>
</evidence>
<dbReference type="AlphaFoldDB" id="A0A420IW07"/>
<evidence type="ECO:0000256" key="1">
    <source>
        <dbReference type="ARBA" id="ARBA00022884"/>
    </source>
</evidence>
<evidence type="ECO:0000313" key="7">
    <source>
        <dbReference type="Proteomes" id="UP000285405"/>
    </source>
</evidence>
<evidence type="ECO:0000256" key="4">
    <source>
        <dbReference type="SAM" id="Phobius"/>
    </source>
</evidence>